<dbReference type="OrthoDB" id="786462at2759"/>
<evidence type="ECO:0000256" key="3">
    <source>
        <dbReference type="ARBA" id="ARBA00022833"/>
    </source>
</evidence>
<evidence type="ECO:0000313" key="7">
    <source>
        <dbReference type="EMBL" id="PKA60617.1"/>
    </source>
</evidence>
<keyword evidence="3" id="KW-0862">Zinc</keyword>
<feature type="compositionally biased region" description="Polar residues" evidence="5">
    <location>
        <begin position="12"/>
        <end position="23"/>
    </location>
</feature>
<dbReference type="AlphaFoldDB" id="A0A2I0AYI5"/>
<sequence length="79" mass="8948">MSVPSPSSVPSTQDSIDISQPSTSIRQRSDISWKYVTDIRSNDGKKWLKCDFCQKIFKGGGIHRVKLHLARRKGDVEML</sequence>
<protein>
    <recommendedName>
        <fullName evidence="6">BED-type domain-containing protein</fullName>
    </recommendedName>
</protein>
<feature type="domain" description="BED-type" evidence="6">
    <location>
        <begin position="27"/>
        <end position="79"/>
    </location>
</feature>
<accession>A0A2I0AYI5</accession>
<proteinExistence type="predicted"/>
<dbReference type="InterPro" id="IPR003656">
    <property type="entry name" value="Znf_BED"/>
</dbReference>
<evidence type="ECO:0000256" key="5">
    <source>
        <dbReference type="SAM" id="MobiDB-lite"/>
    </source>
</evidence>
<dbReference type="EMBL" id="KZ451935">
    <property type="protein sequence ID" value="PKA60617.1"/>
    <property type="molecule type" value="Genomic_DNA"/>
</dbReference>
<reference evidence="7 8" key="1">
    <citation type="journal article" date="2017" name="Nature">
        <title>The Apostasia genome and the evolution of orchids.</title>
        <authorList>
            <person name="Zhang G.Q."/>
            <person name="Liu K.W."/>
            <person name="Li Z."/>
            <person name="Lohaus R."/>
            <person name="Hsiao Y.Y."/>
            <person name="Niu S.C."/>
            <person name="Wang J.Y."/>
            <person name="Lin Y.C."/>
            <person name="Xu Q."/>
            <person name="Chen L.J."/>
            <person name="Yoshida K."/>
            <person name="Fujiwara S."/>
            <person name="Wang Z.W."/>
            <person name="Zhang Y.Q."/>
            <person name="Mitsuda N."/>
            <person name="Wang M."/>
            <person name="Liu G.H."/>
            <person name="Pecoraro L."/>
            <person name="Huang H.X."/>
            <person name="Xiao X.J."/>
            <person name="Lin M."/>
            <person name="Wu X.Y."/>
            <person name="Wu W.L."/>
            <person name="Chen Y.Y."/>
            <person name="Chang S.B."/>
            <person name="Sakamoto S."/>
            <person name="Ohme-Takagi M."/>
            <person name="Yagi M."/>
            <person name="Zeng S.J."/>
            <person name="Shen C.Y."/>
            <person name="Yeh C.M."/>
            <person name="Luo Y.B."/>
            <person name="Tsai W.C."/>
            <person name="Van de Peer Y."/>
            <person name="Liu Z.J."/>
        </authorList>
    </citation>
    <scope>NUCLEOTIDE SEQUENCE [LARGE SCALE GENOMIC DNA]</scope>
    <source>
        <strain evidence="8">cv. Shenzhen</strain>
        <tissue evidence="7">Stem</tissue>
    </source>
</reference>
<evidence type="ECO:0000313" key="8">
    <source>
        <dbReference type="Proteomes" id="UP000236161"/>
    </source>
</evidence>
<dbReference type="GO" id="GO:0008270">
    <property type="term" value="F:zinc ion binding"/>
    <property type="evidence" value="ECO:0007669"/>
    <property type="project" value="UniProtKB-KW"/>
</dbReference>
<dbReference type="Pfam" id="PF02892">
    <property type="entry name" value="zf-BED"/>
    <property type="match status" value="1"/>
</dbReference>
<evidence type="ECO:0000256" key="2">
    <source>
        <dbReference type="ARBA" id="ARBA00022771"/>
    </source>
</evidence>
<keyword evidence="1" id="KW-0479">Metal-binding</keyword>
<keyword evidence="8" id="KW-1185">Reference proteome</keyword>
<gene>
    <name evidence="7" type="ORF">AXF42_Ash006249</name>
</gene>
<feature type="region of interest" description="Disordered" evidence="5">
    <location>
        <begin position="1"/>
        <end position="23"/>
    </location>
</feature>
<dbReference type="PANTHER" id="PTHR46951:SF2">
    <property type="entry name" value="BED-TYPE DOMAIN-CONTAINING PROTEIN"/>
    <property type="match status" value="1"/>
</dbReference>
<dbReference type="Proteomes" id="UP000236161">
    <property type="component" value="Unassembled WGS sequence"/>
</dbReference>
<feature type="compositionally biased region" description="Low complexity" evidence="5">
    <location>
        <begin position="1"/>
        <end position="11"/>
    </location>
</feature>
<evidence type="ECO:0000259" key="6">
    <source>
        <dbReference type="PROSITE" id="PS50808"/>
    </source>
</evidence>
<dbReference type="PROSITE" id="PS50808">
    <property type="entry name" value="ZF_BED"/>
    <property type="match status" value="1"/>
</dbReference>
<dbReference type="GO" id="GO:0003677">
    <property type="term" value="F:DNA binding"/>
    <property type="evidence" value="ECO:0007669"/>
    <property type="project" value="InterPro"/>
</dbReference>
<name>A0A2I0AYI5_9ASPA</name>
<organism evidence="7 8">
    <name type="scientific">Apostasia shenzhenica</name>
    <dbReference type="NCBI Taxonomy" id="1088818"/>
    <lineage>
        <taxon>Eukaryota</taxon>
        <taxon>Viridiplantae</taxon>
        <taxon>Streptophyta</taxon>
        <taxon>Embryophyta</taxon>
        <taxon>Tracheophyta</taxon>
        <taxon>Spermatophyta</taxon>
        <taxon>Magnoliopsida</taxon>
        <taxon>Liliopsida</taxon>
        <taxon>Asparagales</taxon>
        <taxon>Orchidaceae</taxon>
        <taxon>Apostasioideae</taxon>
        <taxon>Apostasia</taxon>
    </lineage>
</organism>
<evidence type="ECO:0000256" key="4">
    <source>
        <dbReference type="PROSITE-ProRule" id="PRU00027"/>
    </source>
</evidence>
<dbReference type="PANTHER" id="PTHR46951">
    <property type="entry name" value="BED-TYPE DOMAIN-CONTAINING PROTEIN"/>
    <property type="match status" value="1"/>
</dbReference>
<keyword evidence="2 4" id="KW-0863">Zinc-finger</keyword>
<evidence type="ECO:0000256" key="1">
    <source>
        <dbReference type="ARBA" id="ARBA00022723"/>
    </source>
</evidence>